<evidence type="ECO:0008006" key="4">
    <source>
        <dbReference type="Google" id="ProtNLM"/>
    </source>
</evidence>
<feature type="transmembrane region" description="Helical" evidence="1">
    <location>
        <begin position="42"/>
        <end position="59"/>
    </location>
</feature>
<name>A0A1R4EDV1_9GAMM</name>
<feature type="transmembrane region" description="Helical" evidence="1">
    <location>
        <begin position="288"/>
        <end position="313"/>
    </location>
</feature>
<dbReference type="AlphaFoldDB" id="A0A1R4EDV1"/>
<feature type="transmembrane region" description="Helical" evidence="1">
    <location>
        <begin position="334"/>
        <end position="356"/>
    </location>
</feature>
<feature type="transmembrane region" description="Helical" evidence="1">
    <location>
        <begin position="88"/>
        <end position="118"/>
    </location>
</feature>
<feature type="transmembrane region" description="Helical" evidence="1">
    <location>
        <begin position="362"/>
        <end position="382"/>
    </location>
</feature>
<keyword evidence="1" id="KW-0812">Transmembrane</keyword>
<dbReference type="RefSeq" id="WP_095532722.1">
    <property type="nucleotide sequence ID" value="NZ_FUGD01000055.1"/>
</dbReference>
<feature type="transmembrane region" description="Helical" evidence="1">
    <location>
        <begin position="195"/>
        <end position="218"/>
    </location>
</feature>
<protein>
    <recommendedName>
        <fullName evidence="4">Natural resistance-associated macrophage protein</fullName>
    </recommendedName>
</protein>
<keyword evidence="1" id="KW-1133">Transmembrane helix</keyword>
<gene>
    <name evidence="2" type="ORF">A1019T_00633</name>
</gene>
<accession>A0A1R4EDV1</accession>
<dbReference type="STRING" id="1945520.A1019T_00633"/>
<feature type="transmembrane region" description="Helical" evidence="1">
    <location>
        <begin position="18"/>
        <end position="36"/>
    </location>
</feature>
<dbReference type="EMBL" id="FUGD01000055">
    <property type="protein sequence ID" value="SJM36670.1"/>
    <property type="molecule type" value="Genomic_DNA"/>
</dbReference>
<evidence type="ECO:0000256" key="1">
    <source>
        <dbReference type="SAM" id="Phobius"/>
    </source>
</evidence>
<keyword evidence="3" id="KW-1185">Reference proteome</keyword>
<sequence>MNNSGVAEKAPSGVNWKAFGPGILLATAAIGGSHLISSTQAGAMYGWQLAIMIILANFFKYPFFKFGTDYVYETGESLVAGYAKKSKIYLWAFFILSIAASVISTGAVALLAAVILGFMLPESLGLSTTTLSLIVMVVSWLFLILGHYKMLDRVTKWIMVALTVATLAAVMIASGKPTAISPDFVATSPWNMATLGFIVALMGWMPAPLEFSAINSMWISAKVKNDQTTHRQGLIDFNVGFIATSVLALLFLALGVFVQYGSGVEIQTQGGAYVDQLINMYTATIGEWARLLVAFIAFMVMFGTTITCADGYGRVNAESWRLVKGDLEVSQKQILAWTTYCVWGGFIIITFFTGQLGAMLKFAMITAFVSAPIFGWLNYSLAKNHQQLSSGMKLYSIAGLIFLGGIALLFMAQLLGMID</sequence>
<evidence type="ECO:0000313" key="3">
    <source>
        <dbReference type="Proteomes" id="UP000188169"/>
    </source>
</evidence>
<organism evidence="2 3">
    <name type="scientific">Psychrobacter pasteurii</name>
    <dbReference type="NCBI Taxonomy" id="1945520"/>
    <lineage>
        <taxon>Bacteria</taxon>
        <taxon>Pseudomonadati</taxon>
        <taxon>Pseudomonadota</taxon>
        <taxon>Gammaproteobacteria</taxon>
        <taxon>Moraxellales</taxon>
        <taxon>Moraxellaceae</taxon>
        <taxon>Psychrobacter</taxon>
    </lineage>
</organism>
<evidence type="ECO:0000313" key="2">
    <source>
        <dbReference type="EMBL" id="SJM36670.1"/>
    </source>
</evidence>
<dbReference type="Proteomes" id="UP000188169">
    <property type="component" value="Unassembled WGS sequence"/>
</dbReference>
<feature type="transmembrane region" description="Helical" evidence="1">
    <location>
        <begin position="124"/>
        <end position="145"/>
    </location>
</feature>
<feature type="transmembrane region" description="Helical" evidence="1">
    <location>
        <begin position="394"/>
        <end position="418"/>
    </location>
</feature>
<dbReference type="OrthoDB" id="4858698at2"/>
<keyword evidence="1" id="KW-0472">Membrane</keyword>
<feature type="transmembrane region" description="Helical" evidence="1">
    <location>
        <begin position="157"/>
        <end position="175"/>
    </location>
</feature>
<feature type="transmembrane region" description="Helical" evidence="1">
    <location>
        <begin position="239"/>
        <end position="260"/>
    </location>
</feature>
<proteinExistence type="predicted"/>
<reference evidence="3" key="1">
    <citation type="submission" date="2017-02" db="EMBL/GenBank/DDBJ databases">
        <authorList>
            <person name="Mornico D."/>
        </authorList>
    </citation>
    <scope>NUCLEOTIDE SEQUENCE [LARGE SCALE GENOMIC DNA]</scope>
</reference>